<dbReference type="SUPFAM" id="SSF53474">
    <property type="entry name" value="alpha/beta-Hydrolases"/>
    <property type="match status" value="1"/>
</dbReference>
<evidence type="ECO:0000313" key="3">
    <source>
        <dbReference type="Proteomes" id="UP001469749"/>
    </source>
</evidence>
<reference evidence="2 3" key="1">
    <citation type="submission" date="2024-03" db="EMBL/GenBank/DDBJ databases">
        <title>Human intestinal bacterial collection.</title>
        <authorList>
            <person name="Pauvert C."/>
            <person name="Hitch T.C.A."/>
            <person name="Clavel T."/>
        </authorList>
    </citation>
    <scope>NUCLEOTIDE SEQUENCE [LARGE SCALE GENOMIC DNA]</scope>
    <source>
        <strain evidence="2 3">CLA-AA-H190</strain>
    </source>
</reference>
<feature type="domain" description="Serine aminopeptidase S33" evidence="1">
    <location>
        <begin position="40"/>
        <end position="305"/>
    </location>
</feature>
<evidence type="ECO:0000313" key="2">
    <source>
        <dbReference type="EMBL" id="MEQ2365462.1"/>
    </source>
</evidence>
<sequence length="326" mass="37009">MMYDEKRTGGAGMVEKEEFYLNSTNGVNKLHVISWHPLEEIRAIVQISHGMCEYVDRYDRLATFLAQHGMMVIGNDHLGHGETAKGEEELGYFPKAKGSETVVDDLYKVTKSIRARYPRIPYFLLGHSMGSFMARRYLMTYGSQLDGAILMGTGSQPPALLSAAKTTANSLSVVRGEHHRSQLMMKMAFGSYNKQYPSVRTEYDWLSRNDANVDTYLEDPYCGFMFTLNGYKVLFDVLSFIQEPAHISKLPKEVPLLFVAGSDDPVGHFGKDVPEICRTYREAGVKNVEMKIYPGDRHEILNELDYEQVQMDILSFIEKRLEALEA</sequence>
<dbReference type="RefSeq" id="WP_349085207.1">
    <property type="nucleotide sequence ID" value="NZ_JBBMEK010000120.1"/>
</dbReference>
<gene>
    <name evidence="2" type="ORF">WMO25_10175</name>
</gene>
<dbReference type="Gene3D" id="3.40.50.1820">
    <property type="entry name" value="alpha/beta hydrolase"/>
    <property type="match status" value="1"/>
</dbReference>
<proteinExistence type="predicted"/>
<evidence type="ECO:0000259" key="1">
    <source>
        <dbReference type="Pfam" id="PF12146"/>
    </source>
</evidence>
<name>A0ABV1B667_9FIRM</name>
<protein>
    <submittedName>
        <fullName evidence="2">Alpha/beta fold hydrolase</fullName>
    </submittedName>
</protein>
<keyword evidence="3" id="KW-1185">Reference proteome</keyword>
<dbReference type="EMBL" id="JBBMEK010000120">
    <property type="protein sequence ID" value="MEQ2365462.1"/>
    <property type="molecule type" value="Genomic_DNA"/>
</dbReference>
<keyword evidence="2" id="KW-0378">Hydrolase</keyword>
<comment type="caution">
    <text evidence="2">The sequence shown here is derived from an EMBL/GenBank/DDBJ whole genome shotgun (WGS) entry which is preliminary data.</text>
</comment>
<dbReference type="GO" id="GO:0016787">
    <property type="term" value="F:hydrolase activity"/>
    <property type="evidence" value="ECO:0007669"/>
    <property type="project" value="UniProtKB-KW"/>
</dbReference>
<dbReference type="InterPro" id="IPR051044">
    <property type="entry name" value="MAG_DAG_Lipase"/>
</dbReference>
<accession>A0ABV1B667</accession>
<dbReference type="PANTHER" id="PTHR11614">
    <property type="entry name" value="PHOSPHOLIPASE-RELATED"/>
    <property type="match status" value="1"/>
</dbReference>
<organism evidence="2 3">
    <name type="scientific">Coprococcus intestinihominis</name>
    <dbReference type="NCBI Taxonomy" id="3133154"/>
    <lineage>
        <taxon>Bacteria</taxon>
        <taxon>Bacillati</taxon>
        <taxon>Bacillota</taxon>
        <taxon>Clostridia</taxon>
        <taxon>Lachnospirales</taxon>
        <taxon>Lachnospiraceae</taxon>
        <taxon>Coprococcus</taxon>
    </lineage>
</organism>
<dbReference type="Pfam" id="PF12146">
    <property type="entry name" value="Hydrolase_4"/>
    <property type="match status" value="1"/>
</dbReference>
<dbReference type="InterPro" id="IPR029058">
    <property type="entry name" value="AB_hydrolase_fold"/>
</dbReference>
<dbReference type="InterPro" id="IPR022742">
    <property type="entry name" value="Hydrolase_4"/>
</dbReference>
<dbReference type="Proteomes" id="UP001469749">
    <property type="component" value="Unassembled WGS sequence"/>
</dbReference>